<keyword evidence="8" id="KW-0539">Nucleus</keyword>
<dbReference type="Ensembl" id="ENSGACT00000062996.1">
    <property type="protein sequence ID" value="ENSGACP00000068756.1"/>
    <property type="gene ID" value="ENSGACG00000008743.2"/>
</dbReference>
<keyword evidence="6" id="KW-0779">Telomere</keyword>
<dbReference type="CDD" id="cd04497">
    <property type="entry name" value="hPOT1_OB1_like"/>
    <property type="match status" value="1"/>
</dbReference>
<evidence type="ECO:0000256" key="3">
    <source>
        <dbReference type="ARBA" id="ARBA00008442"/>
    </source>
</evidence>
<evidence type="ECO:0000256" key="2">
    <source>
        <dbReference type="ARBA" id="ARBA00004574"/>
    </source>
</evidence>
<dbReference type="GO" id="GO:0032210">
    <property type="term" value="P:regulation of telomere maintenance via telomerase"/>
    <property type="evidence" value="ECO:0007669"/>
    <property type="project" value="TreeGrafter"/>
</dbReference>
<dbReference type="InterPro" id="IPR011564">
    <property type="entry name" value="Telomer_end-bd_POT1/Cdc13"/>
</dbReference>
<evidence type="ECO:0000256" key="8">
    <source>
        <dbReference type="ARBA" id="ARBA00023242"/>
    </source>
</evidence>
<dbReference type="FunFam" id="2.40.50.140:FF:000119">
    <property type="entry name" value="Protection of telomeres 1 homolog"/>
    <property type="match status" value="1"/>
</dbReference>
<protein>
    <recommendedName>
        <fullName evidence="4">Protection of telomeres protein 1</fullName>
    </recommendedName>
</protein>
<sequence length="370" mass="40638">QVSRMTEAPKYSRLGDLKAGSVVNVYGVVVFFKQPFMSRGTDLCSTLKITDQSDQKIACTVFSKKLEDHPQIFGVGDIVRLHNVKVTDFKNSVTLMNTFRFSVLAFDGAEGDPLEPRTSSRSFHLDQEDRRTVEELRTWAASQGLLLPTTPLCAAQPKDYFDLTCQLLAKAPMDTTCTLLRVWDGTRCAHTQLKVIVEPSVVDGPTSFSAARERLIADVLVYDNHVESARQLKPGDFLRIYNLRAIPMSSKAPPPASRRSEEGGRDHLGFHLHGGTAFSRGIRVLPENSPAVRELKRCAGPSCFVCLRSRRGPAVSVRGEAAPSGWSSPRQSAAEELRAGPTPPGAEALLQQVLVHVAAFLTSTMLLTIY</sequence>
<dbReference type="InterPro" id="IPR012340">
    <property type="entry name" value="NA-bd_OB-fold"/>
</dbReference>
<dbReference type="CDD" id="cd04498">
    <property type="entry name" value="hPOT1_OB2"/>
    <property type="match status" value="1"/>
</dbReference>
<keyword evidence="7" id="KW-0238">DNA-binding</keyword>
<evidence type="ECO:0000313" key="12">
    <source>
        <dbReference type="Proteomes" id="UP000007635"/>
    </source>
</evidence>
<feature type="region of interest" description="Disordered" evidence="9">
    <location>
        <begin position="318"/>
        <end position="342"/>
    </location>
</feature>
<dbReference type="Pfam" id="PF02765">
    <property type="entry name" value="POT1"/>
    <property type="match status" value="1"/>
</dbReference>
<keyword evidence="5" id="KW-0158">Chromosome</keyword>
<dbReference type="AlphaFoldDB" id="A0AAQ4RY89"/>
<dbReference type="Pfam" id="PF16686">
    <property type="entry name" value="POT1PC"/>
    <property type="match status" value="1"/>
</dbReference>
<keyword evidence="12" id="KW-1185">Reference proteome</keyword>
<organism evidence="11 12">
    <name type="scientific">Gasterosteus aculeatus aculeatus</name>
    <name type="common">three-spined stickleback</name>
    <dbReference type="NCBI Taxonomy" id="481459"/>
    <lineage>
        <taxon>Eukaryota</taxon>
        <taxon>Metazoa</taxon>
        <taxon>Chordata</taxon>
        <taxon>Craniata</taxon>
        <taxon>Vertebrata</taxon>
        <taxon>Euteleostomi</taxon>
        <taxon>Actinopterygii</taxon>
        <taxon>Neopterygii</taxon>
        <taxon>Teleostei</taxon>
        <taxon>Neoteleostei</taxon>
        <taxon>Acanthomorphata</taxon>
        <taxon>Eupercaria</taxon>
        <taxon>Perciformes</taxon>
        <taxon>Cottioidei</taxon>
        <taxon>Gasterosteales</taxon>
        <taxon>Gasterosteidae</taxon>
        <taxon>Gasterosteus</taxon>
    </lineage>
</organism>
<name>A0AAQ4RY89_GASAC</name>
<dbReference type="SMART" id="SM00976">
    <property type="entry name" value="Telo_bind"/>
    <property type="match status" value="1"/>
</dbReference>
<dbReference type="GO" id="GO:0016233">
    <property type="term" value="P:telomere capping"/>
    <property type="evidence" value="ECO:0007669"/>
    <property type="project" value="TreeGrafter"/>
</dbReference>
<dbReference type="PANTHER" id="PTHR14513:SF0">
    <property type="entry name" value="PROTECTION OF TELOMERES PROTEIN 1"/>
    <property type="match status" value="1"/>
</dbReference>
<evidence type="ECO:0000313" key="11">
    <source>
        <dbReference type="Ensembl" id="ENSGACP00000068756.1"/>
    </source>
</evidence>
<proteinExistence type="inferred from homology"/>
<reference evidence="11" key="3">
    <citation type="submission" date="2025-09" db="UniProtKB">
        <authorList>
            <consortium name="Ensembl"/>
        </authorList>
    </citation>
    <scope>IDENTIFICATION</scope>
</reference>
<evidence type="ECO:0000256" key="9">
    <source>
        <dbReference type="SAM" id="MobiDB-lite"/>
    </source>
</evidence>
<dbReference type="GO" id="GO:0098505">
    <property type="term" value="F:G-rich strand telomeric DNA binding"/>
    <property type="evidence" value="ECO:0007669"/>
    <property type="project" value="TreeGrafter"/>
</dbReference>
<dbReference type="SUPFAM" id="SSF50249">
    <property type="entry name" value="Nucleic acid-binding proteins"/>
    <property type="match status" value="2"/>
</dbReference>
<evidence type="ECO:0000256" key="5">
    <source>
        <dbReference type="ARBA" id="ARBA00022454"/>
    </source>
</evidence>
<dbReference type="InterPro" id="IPR032042">
    <property type="entry name" value="POT1PC"/>
</dbReference>
<reference evidence="11 12" key="1">
    <citation type="journal article" date="2021" name="G3 (Bethesda)">
        <title>Improved contiguity of the threespine stickleback genome using long-read sequencing.</title>
        <authorList>
            <person name="Nath S."/>
            <person name="Shaw D.E."/>
            <person name="White M.A."/>
        </authorList>
    </citation>
    <scope>NUCLEOTIDE SEQUENCE [LARGE SCALE GENOMIC DNA]</scope>
    <source>
        <strain evidence="11 12">Lake Benthic</strain>
    </source>
</reference>
<dbReference type="InterPro" id="IPR028389">
    <property type="entry name" value="POT1"/>
</dbReference>
<evidence type="ECO:0000256" key="7">
    <source>
        <dbReference type="ARBA" id="ARBA00023125"/>
    </source>
</evidence>
<dbReference type="GeneTree" id="ENSGT00390000018285"/>
<dbReference type="GO" id="GO:0010521">
    <property type="term" value="F:telomerase inhibitor activity"/>
    <property type="evidence" value="ECO:0007669"/>
    <property type="project" value="TreeGrafter"/>
</dbReference>
<dbReference type="Gene3D" id="2.40.50.140">
    <property type="entry name" value="Nucleic acid-binding proteins"/>
    <property type="match status" value="2"/>
</dbReference>
<evidence type="ECO:0000256" key="1">
    <source>
        <dbReference type="ARBA" id="ARBA00004123"/>
    </source>
</evidence>
<evidence type="ECO:0000259" key="10">
    <source>
        <dbReference type="SMART" id="SM00976"/>
    </source>
</evidence>
<reference evidence="11" key="2">
    <citation type="submission" date="2025-08" db="UniProtKB">
        <authorList>
            <consortium name="Ensembl"/>
        </authorList>
    </citation>
    <scope>IDENTIFICATION</scope>
</reference>
<comment type="similarity">
    <text evidence="3">Belongs to the telombin family.</text>
</comment>
<comment type="subcellular location">
    <subcellularLocation>
        <location evidence="2">Chromosome</location>
        <location evidence="2">Telomere</location>
    </subcellularLocation>
    <subcellularLocation>
        <location evidence="1">Nucleus</location>
    </subcellularLocation>
</comment>
<dbReference type="Proteomes" id="UP000007635">
    <property type="component" value="Chromosome XIX"/>
</dbReference>
<evidence type="ECO:0000256" key="4">
    <source>
        <dbReference type="ARBA" id="ARBA00015253"/>
    </source>
</evidence>
<dbReference type="PANTHER" id="PTHR14513">
    <property type="entry name" value="PROTECTION OF TELOMERES 1"/>
    <property type="match status" value="1"/>
</dbReference>
<dbReference type="GO" id="GO:0000783">
    <property type="term" value="C:nuclear telomere cap complex"/>
    <property type="evidence" value="ECO:0007669"/>
    <property type="project" value="TreeGrafter"/>
</dbReference>
<accession>A0AAQ4RY89</accession>
<feature type="domain" description="Telomeric single stranded DNA binding POT1/Cdc13" evidence="10">
    <location>
        <begin position="11"/>
        <end position="141"/>
    </location>
</feature>
<evidence type="ECO:0000256" key="6">
    <source>
        <dbReference type="ARBA" id="ARBA00022895"/>
    </source>
</evidence>